<organism evidence="2 3">
    <name type="scientific">Actinidia rufa</name>
    <dbReference type="NCBI Taxonomy" id="165716"/>
    <lineage>
        <taxon>Eukaryota</taxon>
        <taxon>Viridiplantae</taxon>
        <taxon>Streptophyta</taxon>
        <taxon>Embryophyta</taxon>
        <taxon>Tracheophyta</taxon>
        <taxon>Spermatophyta</taxon>
        <taxon>Magnoliopsida</taxon>
        <taxon>eudicotyledons</taxon>
        <taxon>Gunneridae</taxon>
        <taxon>Pentapetalae</taxon>
        <taxon>asterids</taxon>
        <taxon>Ericales</taxon>
        <taxon>Actinidiaceae</taxon>
        <taxon>Actinidia</taxon>
    </lineage>
</organism>
<keyword evidence="1" id="KW-0812">Transmembrane</keyword>
<keyword evidence="1" id="KW-1133">Transmembrane helix</keyword>
<keyword evidence="3" id="KW-1185">Reference proteome</keyword>
<dbReference type="AlphaFoldDB" id="A0A7J0H4P8"/>
<dbReference type="EMBL" id="BJWL01000026">
    <property type="protein sequence ID" value="GFZ17734.1"/>
    <property type="molecule type" value="Genomic_DNA"/>
</dbReference>
<evidence type="ECO:0000313" key="3">
    <source>
        <dbReference type="Proteomes" id="UP000585474"/>
    </source>
</evidence>
<gene>
    <name evidence="2" type="ORF">Acr_26g0010040</name>
</gene>
<name>A0A7J0H4P8_9ERIC</name>
<dbReference type="Proteomes" id="UP000585474">
    <property type="component" value="Unassembled WGS sequence"/>
</dbReference>
<sequence>MNGGSVGLIKASIVTRALISVLMASIWAFKSLIFWVVDLSQCLGVQSSWQGDLPLLLVFSPFASDGMCLTSALATLRVVATRSVRTARSVNFFLCRGYGKRLVVHGEMLYQAGIVLIHDPNMLDDPMHLTVEALKI</sequence>
<protein>
    <submittedName>
        <fullName evidence="2">Uncharacterized protein</fullName>
    </submittedName>
</protein>
<keyword evidence="1" id="KW-0472">Membrane</keyword>
<feature type="transmembrane region" description="Helical" evidence="1">
    <location>
        <begin position="57"/>
        <end position="79"/>
    </location>
</feature>
<reference evidence="2 3" key="1">
    <citation type="submission" date="2019-07" db="EMBL/GenBank/DDBJ databases">
        <title>De Novo Assembly of kiwifruit Actinidia rufa.</title>
        <authorList>
            <person name="Sugita-Konishi S."/>
            <person name="Sato K."/>
            <person name="Mori E."/>
            <person name="Abe Y."/>
            <person name="Kisaki G."/>
            <person name="Hamano K."/>
            <person name="Suezawa K."/>
            <person name="Otani M."/>
            <person name="Fukuda T."/>
            <person name="Manabe T."/>
            <person name="Gomi K."/>
            <person name="Tabuchi M."/>
            <person name="Akimitsu K."/>
            <person name="Kataoka I."/>
        </authorList>
    </citation>
    <scope>NUCLEOTIDE SEQUENCE [LARGE SCALE GENOMIC DNA]</scope>
    <source>
        <strain evidence="3">cv. Fuchu</strain>
    </source>
</reference>
<comment type="caution">
    <text evidence="2">The sequence shown here is derived from an EMBL/GenBank/DDBJ whole genome shotgun (WGS) entry which is preliminary data.</text>
</comment>
<accession>A0A7J0H4P8</accession>
<proteinExistence type="predicted"/>
<feature type="transmembrane region" description="Helical" evidence="1">
    <location>
        <begin position="17"/>
        <end position="37"/>
    </location>
</feature>
<evidence type="ECO:0000313" key="2">
    <source>
        <dbReference type="EMBL" id="GFZ17734.1"/>
    </source>
</evidence>
<evidence type="ECO:0000256" key="1">
    <source>
        <dbReference type="SAM" id="Phobius"/>
    </source>
</evidence>